<dbReference type="RefSeq" id="WP_117895311.1">
    <property type="nucleotide sequence ID" value="NZ_CABJCV010000013.1"/>
</dbReference>
<dbReference type="EMBL" id="QRUP01000013">
    <property type="protein sequence ID" value="RGR73126.1"/>
    <property type="molecule type" value="Genomic_DNA"/>
</dbReference>
<accession>A0A412FYA4</accession>
<sequence>MFTNHIYKDDLKRICQIYQDLDVAAMTAKVVTKRYLIKMGDVMTFAADMRVKHLPSMAAYVESFDWIDEWDGDTYFTWYIVPILTVSPNAGAQLQSLI</sequence>
<evidence type="ECO:0000313" key="2">
    <source>
        <dbReference type="Proteomes" id="UP000284178"/>
    </source>
</evidence>
<gene>
    <name evidence="1" type="ORF">DWY25_11245</name>
</gene>
<proteinExistence type="predicted"/>
<evidence type="ECO:0000313" key="1">
    <source>
        <dbReference type="EMBL" id="RGR73126.1"/>
    </source>
</evidence>
<dbReference type="Proteomes" id="UP000284178">
    <property type="component" value="Unassembled WGS sequence"/>
</dbReference>
<dbReference type="GeneID" id="83015970"/>
<organism evidence="1 2">
    <name type="scientific">Holdemania filiformis</name>
    <dbReference type="NCBI Taxonomy" id="61171"/>
    <lineage>
        <taxon>Bacteria</taxon>
        <taxon>Bacillati</taxon>
        <taxon>Bacillota</taxon>
        <taxon>Erysipelotrichia</taxon>
        <taxon>Erysipelotrichales</taxon>
        <taxon>Erysipelotrichaceae</taxon>
        <taxon>Holdemania</taxon>
    </lineage>
</organism>
<name>A0A412FYA4_9FIRM</name>
<dbReference type="AlphaFoldDB" id="A0A412FYA4"/>
<keyword evidence="2" id="KW-1185">Reference proteome</keyword>
<protein>
    <submittedName>
        <fullName evidence="1">Uncharacterized protein</fullName>
    </submittedName>
</protein>
<comment type="caution">
    <text evidence="1">The sequence shown here is derived from an EMBL/GenBank/DDBJ whole genome shotgun (WGS) entry which is preliminary data.</text>
</comment>
<reference evidence="1 2" key="1">
    <citation type="submission" date="2018-08" db="EMBL/GenBank/DDBJ databases">
        <title>A genome reference for cultivated species of the human gut microbiota.</title>
        <authorList>
            <person name="Zou Y."/>
            <person name="Xue W."/>
            <person name="Luo G."/>
        </authorList>
    </citation>
    <scope>NUCLEOTIDE SEQUENCE [LARGE SCALE GENOMIC DNA]</scope>
    <source>
        <strain evidence="1 2">AF24-29</strain>
    </source>
</reference>